<evidence type="ECO:0000256" key="3">
    <source>
        <dbReference type="SAM" id="MobiDB-lite"/>
    </source>
</evidence>
<dbReference type="PANTHER" id="PTHR10357:SF210">
    <property type="entry name" value="MALTODEXTRIN GLUCOSIDASE"/>
    <property type="match status" value="1"/>
</dbReference>
<dbReference type="InterPro" id="IPR015171">
    <property type="entry name" value="Cyc-maltodext_N"/>
</dbReference>
<dbReference type="InterPro" id="IPR013780">
    <property type="entry name" value="Glyco_hydro_b"/>
</dbReference>
<keyword evidence="6" id="KW-1185">Reference proteome</keyword>
<dbReference type="InterPro" id="IPR006047">
    <property type="entry name" value="GH13_cat_dom"/>
</dbReference>
<name>A0A495S3V7_9FLAO</name>
<dbReference type="InterPro" id="IPR017853">
    <property type="entry name" value="GH"/>
</dbReference>
<dbReference type="InterPro" id="IPR014756">
    <property type="entry name" value="Ig_E-set"/>
</dbReference>
<reference evidence="5 6" key="1">
    <citation type="submission" date="2018-10" db="EMBL/GenBank/DDBJ databases">
        <title>Genomic Encyclopedia of Archaeal and Bacterial Type Strains, Phase II (KMG-II): from individual species to whole genera.</title>
        <authorList>
            <person name="Goeker M."/>
        </authorList>
    </citation>
    <scope>NUCLEOTIDE SEQUENCE [LARGE SCALE GENOMIC DNA]</scope>
    <source>
        <strain evidence="5 6">DSM 15094</strain>
    </source>
</reference>
<dbReference type="Pfam" id="PF09087">
    <property type="entry name" value="Cyc-maltodext_N"/>
    <property type="match status" value="1"/>
</dbReference>
<dbReference type="InterPro" id="IPR013783">
    <property type="entry name" value="Ig-like_fold"/>
</dbReference>
<comment type="caution">
    <text evidence="5">The sequence shown here is derived from an EMBL/GenBank/DDBJ whole genome shotgun (WGS) entry which is preliminary data.</text>
</comment>
<evidence type="ECO:0000256" key="1">
    <source>
        <dbReference type="ARBA" id="ARBA00022801"/>
    </source>
</evidence>
<evidence type="ECO:0000313" key="5">
    <source>
        <dbReference type="EMBL" id="RKS94523.1"/>
    </source>
</evidence>
<dbReference type="AlphaFoldDB" id="A0A495S3V7"/>
<dbReference type="SUPFAM" id="SSF51445">
    <property type="entry name" value="(Trans)glycosidases"/>
    <property type="match status" value="1"/>
</dbReference>
<dbReference type="GO" id="GO:0005975">
    <property type="term" value="P:carbohydrate metabolic process"/>
    <property type="evidence" value="ECO:0007669"/>
    <property type="project" value="InterPro"/>
</dbReference>
<dbReference type="Proteomes" id="UP000280091">
    <property type="component" value="Unassembled WGS sequence"/>
</dbReference>
<feature type="compositionally biased region" description="Basic and acidic residues" evidence="3">
    <location>
        <begin position="195"/>
        <end position="204"/>
    </location>
</feature>
<keyword evidence="2 5" id="KW-0326">Glycosidase</keyword>
<evidence type="ECO:0000256" key="2">
    <source>
        <dbReference type="ARBA" id="ARBA00023295"/>
    </source>
</evidence>
<feature type="region of interest" description="Disordered" evidence="3">
    <location>
        <begin position="182"/>
        <end position="204"/>
    </location>
</feature>
<feature type="domain" description="Glycosyl hydrolase family 13 catalytic" evidence="4">
    <location>
        <begin position="173"/>
        <end position="573"/>
    </location>
</feature>
<dbReference type="PANTHER" id="PTHR10357">
    <property type="entry name" value="ALPHA-AMYLASE FAMILY MEMBER"/>
    <property type="match status" value="1"/>
</dbReference>
<dbReference type="Gene3D" id="3.20.20.80">
    <property type="entry name" value="Glycosidases"/>
    <property type="match status" value="1"/>
</dbReference>
<evidence type="ECO:0000259" key="4">
    <source>
        <dbReference type="SMART" id="SM00642"/>
    </source>
</evidence>
<dbReference type="Gene3D" id="2.60.40.10">
    <property type="entry name" value="Immunoglobulins"/>
    <property type="match status" value="1"/>
</dbReference>
<organism evidence="5 6">
    <name type="scientific">Flavobacterium limicola</name>
    <dbReference type="NCBI Taxonomy" id="180441"/>
    <lineage>
        <taxon>Bacteria</taxon>
        <taxon>Pseudomonadati</taxon>
        <taxon>Bacteroidota</taxon>
        <taxon>Flavobacteriia</taxon>
        <taxon>Flavobacteriales</taxon>
        <taxon>Flavobacteriaceae</taxon>
        <taxon>Flavobacterium</taxon>
    </lineage>
</organism>
<proteinExistence type="predicted"/>
<gene>
    <name evidence="5" type="ORF">BC952_0130</name>
</gene>
<dbReference type="SMART" id="SM00642">
    <property type="entry name" value="Aamy"/>
    <property type="match status" value="1"/>
</dbReference>
<protein>
    <submittedName>
        <fullName evidence="5">Glycosidase</fullName>
    </submittedName>
</protein>
<dbReference type="Pfam" id="PF00128">
    <property type="entry name" value="Alpha-amylase"/>
    <property type="match status" value="1"/>
</dbReference>
<dbReference type="CDD" id="cd11340">
    <property type="entry name" value="AmyAc_bac_CMD_like_3"/>
    <property type="match status" value="1"/>
</dbReference>
<sequence>MPHKQSQFSLGLFNYQQFLKFSSLQLQFNTTKKYILMNKIGTFPFINRNLIKKITLFFFFMSLSLNAQIQRVEPPFWYAGMENPELQILFYGKDISQYQVMVSDGIKITNVKRTENPNYIFVTIDTKKISASDFVFNFKSKNKETFTQKYSLNKRRENSAQRKSFDSSDMMYLLMPDRFANGNRNNDSENSTQEKYNRELPGGRHGGDIEGIIKNLDYISELGATTIWSTPLCEDNDAKHSYHTYGQSDVYKIDPRFGTNADYVRLASEMHKRDMKLVMDYVTNHWGIEHWMMKDLPTKEWINQFNTYTQTNHKRTVIHDTNASEIDKKIAIDGWFVPSMPDLNLKNPLTLKYLIQNAIWWIEYADLDGFRVDTYNYSDPKGIAKWTKSITDEYPNFNIVGEVWMQSQAQMAYWQKDSKIAEIQNYNSYLPSVMDFTLYEATSKAFSEDEGAWDKGVVKMYDNFTNDFLYPNINNMLIFVENHDTNRFNQTYANDIRKYKMAMTLMATVRGIPQLYYGSEIGMAGDKDKGDADIRQDFPGGWEGDQNNAFIKEERTPGQSEYFDFTSKLFNWRKTKAAVHFGKMTHYIPENNTYVYFRYNTSETVMVLINNSNETHTINTHRFKENIKNFKTGKDVISELTFDVTNEIIIEPKSVLILELK</sequence>
<keyword evidence="1" id="KW-0378">Hydrolase</keyword>
<dbReference type="SUPFAM" id="SSF51011">
    <property type="entry name" value="Glycosyl hydrolase domain"/>
    <property type="match status" value="1"/>
</dbReference>
<dbReference type="SUPFAM" id="SSF81296">
    <property type="entry name" value="E set domains"/>
    <property type="match status" value="1"/>
</dbReference>
<accession>A0A495S3V7</accession>
<dbReference type="EMBL" id="RBXA01000001">
    <property type="protein sequence ID" value="RKS94523.1"/>
    <property type="molecule type" value="Genomic_DNA"/>
</dbReference>
<evidence type="ECO:0000313" key="6">
    <source>
        <dbReference type="Proteomes" id="UP000280091"/>
    </source>
</evidence>
<dbReference type="Gene3D" id="2.60.40.1180">
    <property type="entry name" value="Golgi alpha-mannosidase II"/>
    <property type="match status" value="1"/>
</dbReference>
<feature type="compositionally biased region" description="Polar residues" evidence="3">
    <location>
        <begin position="182"/>
        <end position="194"/>
    </location>
</feature>
<dbReference type="GO" id="GO:0016798">
    <property type="term" value="F:hydrolase activity, acting on glycosyl bonds"/>
    <property type="evidence" value="ECO:0007669"/>
    <property type="project" value="UniProtKB-KW"/>
</dbReference>